<feature type="compositionally biased region" description="Low complexity" evidence="1">
    <location>
        <begin position="380"/>
        <end position="389"/>
    </location>
</feature>
<feature type="compositionally biased region" description="Polar residues" evidence="1">
    <location>
        <begin position="405"/>
        <end position="414"/>
    </location>
</feature>
<proteinExistence type="predicted"/>
<dbReference type="Proteomes" id="UP000266188">
    <property type="component" value="Unassembled WGS sequence"/>
</dbReference>
<feature type="region of interest" description="Disordered" evidence="1">
    <location>
        <begin position="346"/>
        <end position="542"/>
    </location>
</feature>
<feature type="compositionally biased region" description="Low complexity" evidence="1">
    <location>
        <begin position="423"/>
        <end position="433"/>
    </location>
</feature>
<accession>A0A3A2ZPD5</accession>
<dbReference type="OrthoDB" id="5431013at2759"/>
<feature type="compositionally biased region" description="Polar residues" evidence="1">
    <location>
        <begin position="474"/>
        <end position="496"/>
    </location>
</feature>
<dbReference type="EMBL" id="MVGC01000242">
    <property type="protein sequence ID" value="RJE21244.1"/>
    <property type="molecule type" value="Genomic_DNA"/>
</dbReference>
<feature type="region of interest" description="Disordered" evidence="1">
    <location>
        <begin position="277"/>
        <end position="304"/>
    </location>
</feature>
<keyword evidence="3" id="KW-1185">Reference proteome</keyword>
<dbReference type="STRING" id="2070753.A0A3A2ZPD5"/>
<feature type="compositionally biased region" description="Pro residues" evidence="1">
    <location>
        <begin position="436"/>
        <end position="450"/>
    </location>
</feature>
<evidence type="ECO:0000313" key="2">
    <source>
        <dbReference type="EMBL" id="RJE21244.1"/>
    </source>
</evidence>
<comment type="caution">
    <text evidence="2">The sequence shown here is derived from an EMBL/GenBank/DDBJ whole genome shotgun (WGS) entry which is preliminary data.</text>
</comment>
<reference evidence="3" key="1">
    <citation type="submission" date="2017-02" db="EMBL/GenBank/DDBJ databases">
        <authorList>
            <person name="Tafer H."/>
            <person name="Lopandic K."/>
        </authorList>
    </citation>
    <scope>NUCLEOTIDE SEQUENCE [LARGE SCALE GENOMIC DNA]</scope>
    <source>
        <strain evidence="3">CBS 366.77</strain>
    </source>
</reference>
<organism evidence="2 3">
    <name type="scientific">Aspergillus sclerotialis</name>
    <dbReference type="NCBI Taxonomy" id="2070753"/>
    <lineage>
        <taxon>Eukaryota</taxon>
        <taxon>Fungi</taxon>
        <taxon>Dikarya</taxon>
        <taxon>Ascomycota</taxon>
        <taxon>Pezizomycotina</taxon>
        <taxon>Eurotiomycetes</taxon>
        <taxon>Eurotiomycetidae</taxon>
        <taxon>Eurotiales</taxon>
        <taxon>Aspergillaceae</taxon>
        <taxon>Aspergillus</taxon>
        <taxon>Aspergillus subgen. Polypaecilum</taxon>
    </lineage>
</organism>
<evidence type="ECO:0000313" key="3">
    <source>
        <dbReference type="Proteomes" id="UP000266188"/>
    </source>
</evidence>
<gene>
    <name evidence="2" type="ORF">PHISCL_06426</name>
</gene>
<evidence type="ECO:0000256" key="1">
    <source>
        <dbReference type="SAM" id="MobiDB-lite"/>
    </source>
</evidence>
<protein>
    <recommendedName>
        <fullName evidence="4">Fungal N-terminal domain-containing protein</fullName>
    </recommendedName>
</protein>
<sequence length="562" mass="62689">MASTTKMMRPARVESSATNIAVEGFRLSLLLNAAACQIAQSGIEIHSIAKGVSVFSLALKQLNQVLQAPDSNPSQEAVDKTLEIACQGERILIEIERMLDKLKGTDTHETLKTLPLQQRVKWCFKKHHVTYLLAQLESLKLSLMVILQVLQLGRHVNNTKGTPVDDAISQEKAEAQNMFIVRYWATKRLNRLWELVEQETLEAESDPTNQLINSHYLFISKTPQSWTRSTKLPVPAFGDGDEGISAIERSPKDMVQLSEQIINQFLSIWVIDVDPSSSSAESNTQRPRRVHFSSDSDDSNDSSFAGHDIRGYYLEGPTDDWRQPHSQDARYHAACLRKKYSKYQARVESDSEDSESPKHRRSSNTDDDSALGFSDEGSSKRQSSQRSQKPTTNVNNAPSPRGSPHSFNSRQPSFKPQHPHPYAPSHAPPSSRRPYLKPPSPHSSQPPPPQQQDYGIPRSTPVRIPSSAPPYTHPPSQFDTHGQASPRLNNLQTQHLSPAHSFSPTHSYSSDTSRSHHSRKRPSRENSTRDRRKSSFTGRATKGLIGAGAIAGFMDALEAFSV</sequence>
<dbReference type="AlphaFoldDB" id="A0A3A2ZPD5"/>
<feature type="compositionally biased region" description="Low complexity" evidence="1">
    <location>
        <begin position="500"/>
        <end position="512"/>
    </location>
</feature>
<name>A0A3A2ZPD5_9EURO</name>
<evidence type="ECO:0008006" key="4">
    <source>
        <dbReference type="Google" id="ProtNLM"/>
    </source>
</evidence>